<protein>
    <submittedName>
        <fullName evidence="1">Uncharacterized protein</fullName>
    </submittedName>
</protein>
<dbReference type="RefSeq" id="WP_359261653.1">
    <property type="nucleotide sequence ID" value="NZ_JBFAEG010000066.1"/>
</dbReference>
<name>A0ABV3AQF3_9ACTN</name>
<comment type="caution">
    <text evidence="1">The sequence shown here is derived from an EMBL/GenBank/DDBJ whole genome shotgun (WGS) entry which is preliminary data.</text>
</comment>
<evidence type="ECO:0000313" key="1">
    <source>
        <dbReference type="EMBL" id="MEU5713985.1"/>
    </source>
</evidence>
<gene>
    <name evidence="1" type="ORF">AB0H04_45605</name>
</gene>
<evidence type="ECO:0000313" key="2">
    <source>
        <dbReference type="Proteomes" id="UP001551011"/>
    </source>
</evidence>
<reference evidence="1 2" key="1">
    <citation type="submission" date="2024-06" db="EMBL/GenBank/DDBJ databases">
        <title>The Natural Products Discovery Center: Release of the First 8490 Sequenced Strains for Exploring Actinobacteria Biosynthetic Diversity.</title>
        <authorList>
            <person name="Kalkreuter E."/>
            <person name="Kautsar S.A."/>
            <person name="Yang D."/>
            <person name="Bader C.D."/>
            <person name="Teijaro C.N."/>
            <person name="Fluegel L."/>
            <person name="Davis C.M."/>
            <person name="Simpson J.R."/>
            <person name="Lauterbach L."/>
            <person name="Steele A.D."/>
            <person name="Gui C."/>
            <person name="Meng S."/>
            <person name="Li G."/>
            <person name="Viehrig K."/>
            <person name="Ye F."/>
            <person name="Su P."/>
            <person name="Kiefer A.F."/>
            <person name="Nichols A."/>
            <person name="Cepeda A.J."/>
            <person name="Yan W."/>
            <person name="Fan B."/>
            <person name="Jiang Y."/>
            <person name="Adhikari A."/>
            <person name="Zheng C.-J."/>
            <person name="Schuster L."/>
            <person name="Cowan T.M."/>
            <person name="Smanski M.J."/>
            <person name="Chevrette M.G."/>
            <person name="De Carvalho L.P.S."/>
            <person name="Shen B."/>
        </authorList>
    </citation>
    <scope>NUCLEOTIDE SEQUENCE [LARGE SCALE GENOMIC DNA]</scope>
    <source>
        <strain evidence="1 2">NPDC020594</strain>
    </source>
</reference>
<dbReference type="EMBL" id="JBFAEG010000066">
    <property type="protein sequence ID" value="MEU5713985.1"/>
    <property type="molecule type" value="Genomic_DNA"/>
</dbReference>
<proteinExistence type="predicted"/>
<organism evidence="1 2">
    <name type="scientific">Streptomyces flaveolus</name>
    <dbReference type="NCBI Taxonomy" id="67297"/>
    <lineage>
        <taxon>Bacteria</taxon>
        <taxon>Bacillati</taxon>
        <taxon>Actinomycetota</taxon>
        <taxon>Actinomycetes</taxon>
        <taxon>Kitasatosporales</taxon>
        <taxon>Streptomycetaceae</taxon>
        <taxon>Streptomyces</taxon>
    </lineage>
</organism>
<dbReference type="Proteomes" id="UP001551011">
    <property type="component" value="Unassembled WGS sequence"/>
</dbReference>
<sequence>MGQIAPAVGADGVNNGYVALVTKFTALQHAAAVLLEEAERLAQRMRANADAAVTVADLCAVAEVDGVHVAAVADIGEAFGRVVGGCKRVMSAADQVHTAAGHLKTEHQAEYGGIHAAVTASGVRQAKPGFYQPL</sequence>
<keyword evidence="2" id="KW-1185">Reference proteome</keyword>
<accession>A0ABV3AQF3</accession>